<dbReference type="STRING" id="641665.GCA_002104455_01489"/>
<evidence type="ECO:0000256" key="9">
    <source>
        <dbReference type="ARBA" id="ARBA00024910"/>
    </source>
</evidence>
<dbReference type="GO" id="GO:0005829">
    <property type="term" value="C:cytosol"/>
    <property type="evidence" value="ECO:0007669"/>
    <property type="project" value="TreeGrafter"/>
</dbReference>
<dbReference type="Gene3D" id="1.20.5.50">
    <property type="match status" value="1"/>
</dbReference>
<dbReference type="GO" id="GO:0000921">
    <property type="term" value="P:septin ring assembly"/>
    <property type="evidence" value="ECO:0007669"/>
    <property type="project" value="TreeGrafter"/>
</dbReference>
<dbReference type="OrthoDB" id="5772359at2"/>
<dbReference type="RefSeq" id="WP_085285799.1">
    <property type="nucleotide sequence ID" value="NZ_FOBI01000017.1"/>
</dbReference>
<evidence type="ECO:0000256" key="10">
    <source>
        <dbReference type="ARBA" id="ARBA00026068"/>
    </source>
</evidence>
<dbReference type="Gene3D" id="3.30.160.880">
    <property type="entry name" value="Cell division protein ZapA protomer, N-terminal domain"/>
    <property type="match status" value="1"/>
</dbReference>
<dbReference type="Pfam" id="PF05164">
    <property type="entry name" value="ZapA"/>
    <property type="match status" value="1"/>
</dbReference>
<sequence length="101" mass="11122">MSQHTVTINVANKRLKIACPSGHESALLQAADEINKRLNQVAKQSQAAKTPEQALVMMALNLANDLIQTRAESEQEREKMQSKIELLQATIEQALKPSKSA</sequence>
<dbReference type="InterPro" id="IPR042233">
    <property type="entry name" value="Cell_div_ZapA_N"/>
</dbReference>
<keyword evidence="6 12" id="KW-0175">Coiled coil</keyword>
<dbReference type="PANTHER" id="PTHR34981:SF1">
    <property type="entry name" value="CELL DIVISION PROTEIN ZAPA"/>
    <property type="match status" value="1"/>
</dbReference>
<evidence type="ECO:0000256" key="7">
    <source>
        <dbReference type="ARBA" id="ARBA00023210"/>
    </source>
</evidence>
<dbReference type="GO" id="GO:0000917">
    <property type="term" value="P:division septum assembly"/>
    <property type="evidence" value="ECO:0007669"/>
    <property type="project" value="UniProtKB-KW"/>
</dbReference>
<evidence type="ECO:0000256" key="3">
    <source>
        <dbReference type="ARBA" id="ARBA00015195"/>
    </source>
</evidence>
<reference evidence="14" key="1">
    <citation type="submission" date="2016-10" db="EMBL/GenBank/DDBJ databases">
        <authorList>
            <person name="Varghese N."/>
            <person name="Submissions S."/>
        </authorList>
    </citation>
    <scope>NUCLEOTIDE SEQUENCE [LARGE SCALE GENOMIC DNA]</scope>
    <source>
        <strain evidence="14">CGMCC 1.9127</strain>
    </source>
</reference>
<dbReference type="GO" id="GO:0043093">
    <property type="term" value="P:FtsZ-dependent cytokinesis"/>
    <property type="evidence" value="ECO:0007669"/>
    <property type="project" value="TreeGrafter"/>
</dbReference>
<keyword evidence="8" id="KW-0131">Cell cycle</keyword>
<comment type="subcellular location">
    <subcellularLocation>
        <location evidence="1">Cytoplasm</location>
    </subcellularLocation>
</comment>
<evidence type="ECO:0000256" key="6">
    <source>
        <dbReference type="ARBA" id="ARBA00023054"/>
    </source>
</evidence>
<dbReference type="PANTHER" id="PTHR34981">
    <property type="entry name" value="CELL DIVISION PROTEIN ZAPA"/>
    <property type="match status" value="1"/>
</dbReference>
<evidence type="ECO:0000256" key="5">
    <source>
        <dbReference type="ARBA" id="ARBA00022618"/>
    </source>
</evidence>
<evidence type="ECO:0000256" key="11">
    <source>
        <dbReference type="ARBA" id="ARBA00033158"/>
    </source>
</evidence>
<evidence type="ECO:0000256" key="2">
    <source>
        <dbReference type="ARBA" id="ARBA00010074"/>
    </source>
</evidence>
<dbReference type="GO" id="GO:0030428">
    <property type="term" value="C:cell septum"/>
    <property type="evidence" value="ECO:0007669"/>
    <property type="project" value="TreeGrafter"/>
</dbReference>
<dbReference type="EMBL" id="FOBI01000017">
    <property type="protein sequence ID" value="SEL67001.1"/>
    <property type="molecule type" value="Genomic_DNA"/>
</dbReference>
<dbReference type="AlphaFoldDB" id="A0A1H7S2Z9"/>
<dbReference type="InterPro" id="IPR007838">
    <property type="entry name" value="Cell_div_ZapA-like"/>
</dbReference>
<comment type="subunit">
    <text evidence="10">Homodimer. Interacts with FtsZ.</text>
</comment>
<evidence type="ECO:0000256" key="1">
    <source>
        <dbReference type="ARBA" id="ARBA00004496"/>
    </source>
</evidence>
<dbReference type="Proteomes" id="UP000199297">
    <property type="component" value="Unassembled WGS sequence"/>
</dbReference>
<keyword evidence="5 13" id="KW-0132">Cell division</keyword>
<evidence type="ECO:0000313" key="13">
    <source>
        <dbReference type="EMBL" id="SEL67001.1"/>
    </source>
</evidence>
<accession>A0A1H7S2Z9</accession>
<protein>
    <recommendedName>
        <fullName evidence="3">Cell division protein ZapA</fullName>
    </recommendedName>
    <alternativeName>
        <fullName evidence="11">Z ring-associated protein ZapA</fullName>
    </alternativeName>
</protein>
<comment type="similarity">
    <text evidence="2">Belongs to the ZapA family. Type 1 subfamily.</text>
</comment>
<evidence type="ECO:0000256" key="12">
    <source>
        <dbReference type="SAM" id="Coils"/>
    </source>
</evidence>
<evidence type="ECO:0000313" key="14">
    <source>
        <dbReference type="Proteomes" id="UP000199297"/>
    </source>
</evidence>
<name>A0A1H7S2Z9_9GAMM</name>
<keyword evidence="7" id="KW-0717">Septation</keyword>
<evidence type="ECO:0000256" key="4">
    <source>
        <dbReference type="ARBA" id="ARBA00022490"/>
    </source>
</evidence>
<dbReference type="InterPro" id="IPR036192">
    <property type="entry name" value="Cell_div_ZapA-like_sf"/>
</dbReference>
<dbReference type="GO" id="GO:0032153">
    <property type="term" value="C:cell division site"/>
    <property type="evidence" value="ECO:0007669"/>
    <property type="project" value="TreeGrafter"/>
</dbReference>
<comment type="function">
    <text evidence="9">Activator of cell division through the inhibition of FtsZ GTPase activity, therefore promoting FtsZ assembly into bundles of protofilaments necessary for the formation of the division Z ring. It is recruited early at mid-cell but it is not essential for cell division.</text>
</comment>
<evidence type="ECO:0000256" key="8">
    <source>
        <dbReference type="ARBA" id="ARBA00023306"/>
    </source>
</evidence>
<keyword evidence="14" id="KW-1185">Reference proteome</keyword>
<gene>
    <name evidence="13" type="ORF">SAMN05216262_1179</name>
</gene>
<dbReference type="SUPFAM" id="SSF102829">
    <property type="entry name" value="Cell division protein ZapA-like"/>
    <property type="match status" value="1"/>
</dbReference>
<feature type="coiled-coil region" evidence="12">
    <location>
        <begin position="63"/>
        <end position="90"/>
    </location>
</feature>
<proteinExistence type="inferred from homology"/>
<keyword evidence="4" id="KW-0963">Cytoplasm</keyword>
<organism evidence="13 14">
    <name type="scientific">Colwellia chukchiensis</name>
    <dbReference type="NCBI Taxonomy" id="641665"/>
    <lineage>
        <taxon>Bacteria</taxon>
        <taxon>Pseudomonadati</taxon>
        <taxon>Pseudomonadota</taxon>
        <taxon>Gammaproteobacteria</taxon>
        <taxon>Alteromonadales</taxon>
        <taxon>Colwelliaceae</taxon>
        <taxon>Colwellia</taxon>
    </lineage>
</organism>